<dbReference type="InterPro" id="IPR052944">
    <property type="entry name" value="Sporulation_related"/>
</dbReference>
<dbReference type="SUPFAM" id="SSF89392">
    <property type="entry name" value="Prokaryotic lipoproteins and lipoprotein localization factors"/>
    <property type="match status" value="1"/>
</dbReference>
<reference evidence="1 2" key="1">
    <citation type="journal article" date="2019" name="Int. J. Syst. Evol. Microbiol.">
        <title>The Global Catalogue of Microorganisms (GCM) 10K type strain sequencing project: providing services to taxonomists for standard genome sequencing and annotation.</title>
        <authorList>
            <consortium name="The Broad Institute Genomics Platform"/>
            <consortium name="The Broad Institute Genome Sequencing Center for Infectious Disease"/>
            <person name="Wu L."/>
            <person name="Ma J."/>
        </authorList>
    </citation>
    <scope>NUCLEOTIDE SEQUENCE [LARGE SCALE GENOMIC DNA]</scope>
    <source>
        <strain evidence="1 2">CGMCC 1.12125</strain>
    </source>
</reference>
<evidence type="ECO:0000313" key="2">
    <source>
        <dbReference type="Proteomes" id="UP001597119"/>
    </source>
</evidence>
<organism evidence="1 2">
    <name type="scientific">Halorientalis brevis</name>
    <dbReference type="NCBI Taxonomy" id="1126241"/>
    <lineage>
        <taxon>Archaea</taxon>
        <taxon>Methanobacteriati</taxon>
        <taxon>Methanobacteriota</taxon>
        <taxon>Stenosarchaea group</taxon>
        <taxon>Halobacteria</taxon>
        <taxon>Halobacteriales</taxon>
        <taxon>Haloarculaceae</taxon>
        <taxon>Halorientalis</taxon>
    </lineage>
</organism>
<keyword evidence="1" id="KW-0449">Lipoprotein</keyword>
<comment type="caution">
    <text evidence="1">The sequence shown here is derived from an EMBL/GenBank/DDBJ whole genome shotgun (WGS) entry which is preliminary data.</text>
</comment>
<dbReference type="Proteomes" id="UP001597119">
    <property type="component" value="Unassembled WGS sequence"/>
</dbReference>
<name>A0ABD6CA19_9EURY</name>
<gene>
    <name evidence="1" type="ORF">ACFR9U_06710</name>
</gene>
<dbReference type="InterPro" id="IPR029046">
    <property type="entry name" value="LolA/LolB/LppX"/>
</dbReference>
<accession>A0ABD6CA19</accession>
<dbReference type="Gene3D" id="2.50.20.10">
    <property type="entry name" value="Lipoprotein localisation LolA/LolB/LppX"/>
    <property type="match status" value="1"/>
</dbReference>
<keyword evidence="2" id="KW-1185">Reference proteome</keyword>
<protein>
    <submittedName>
        <fullName evidence="1">Outer membrane lipoprotein carrier protein LolA</fullName>
    </submittedName>
</protein>
<sequence length="386" mass="42418">MTAPDRRVLATVLVVALVLAGAVAFLGSDDGSELPNNSTAIQQTVSDRVANLESYRVTMVQSVTYGDTTQRVRMRLAYESGRYNLTYLETPAGRQPIFLANQTTQWYYDTGEDVVRRRPRNQSRSTNLLVRITESLFDHRNVTYDGSETIEGTETVQLSYSQYDRTISLAVGGKEASLLTAPDSEIGNASTRIWIDAQRRLPVRARTTATHGNETVVRTVRLTNVSLGVDVPDERFAAPPVEGVPIVTEQHPDVTRYHTRAALARNASGSLVTAAVPDSFEFSYGLRVHEANGTTVSQVYSDGISRLGVIRTDPQITDDAVDPNTTVAGRPAEFERQYVHYGHGRVRWRCGDDEYFVSAPVDVALSKEQLIEVAASVGCPDETGSD</sequence>
<dbReference type="EMBL" id="JBHUDJ010000002">
    <property type="protein sequence ID" value="MFD1586668.1"/>
    <property type="molecule type" value="Genomic_DNA"/>
</dbReference>
<dbReference type="RefSeq" id="WP_247379233.1">
    <property type="nucleotide sequence ID" value="NZ_JALLGV010000007.1"/>
</dbReference>
<dbReference type="PANTHER" id="PTHR37507">
    <property type="entry name" value="SPORULATION PROTEIN YDCC"/>
    <property type="match status" value="1"/>
</dbReference>
<dbReference type="PANTHER" id="PTHR37507:SF2">
    <property type="entry name" value="SPORULATION PROTEIN YDCC"/>
    <property type="match status" value="1"/>
</dbReference>
<dbReference type="AlphaFoldDB" id="A0ABD6CA19"/>
<proteinExistence type="predicted"/>
<evidence type="ECO:0000313" key="1">
    <source>
        <dbReference type="EMBL" id="MFD1586668.1"/>
    </source>
</evidence>